<comment type="caution">
    <text evidence="2">The sequence shown here is derived from an EMBL/GenBank/DDBJ whole genome shotgun (WGS) entry which is preliminary data.</text>
</comment>
<organism evidence="2 3">
    <name type="scientific">Prevotella illustrans</name>
    <dbReference type="NCBI Taxonomy" id="2800387"/>
    <lineage>
        <taxon>Bacteria</taxon>
        <taxon>Pseudomonadati</taxon>
        <taxon>Bacteroidota</taxon>
        <taxon>Bacteroidia</taxon>
        <taxon>Bacteroidales</taxon>
        <taxon>Prevotellaceae</taxon>
        <taxon>Prevotella</taxon>
    </lineage>
</organism>
<feature type="signal peptide" evidence="1">
    <location>
        <begin position="1"/>
        <end position="20"/>
    </location>
</feature>
<name>A0ABS3M346_9BACT</name>
<evidence type="ECO:0000313" key="3">
    <source>
        <dbReference type="Proteomes" id="UP000664265"/>
    </source>
</evidence>
<feature type="chain" id="PRO_5046976020" evidence="1">
    <location>
        <begin position="21"/>
        <end position="507"/>
    </location>
</feature>
<proteinExistence type="predicted"/>
<evidence type="ECO:0000256" key="1">
    <source>
        <dbReference type="SAM" id="SignalP"/>
    </source>
</evidence>
<dbReference type="Proteomes" id="UP000664265">
    <property type="component" value="Unassembled WGS sequence"/>
</dbReference>
<sequence length="507" mass="57856">MKRFNLISLLALCVFMSVSCSDWLDVKSDSQERAKDIFSTYKGYKGALAGCYTAMASQNLYGMSLTMADIECLACIWDEPSEQGLPALKMLHNHQYTDARARSSIKSIYGGLFNVVTQANAIIQNLDNNKSTISNEQSRNIIYAEAHAIRAFCQFDILRLFGQMPSKPQKTVSLPYSETSDIKSIPPYYSYNNYVAKLIADLDIAEELFTKYDPAREYSFSQLEGSSEKSLPVEDDFLTFRRMRFNYWAVKALKARIYLYTGDTGMAYKLAKEVIESEVKGQKVVKLSGMEDIDKKYFALPSECLFALANNKLMNYSVNIIGGDPSVQIDTKTTLYISEAKLNRQLYQGQGTASNNRYLYVWERNTANAYGTRIPTLKKYYYDVAKQTDLNILHAKLQIMPLIRLSEMYLIAMETTADLTEANRLYKDYIQSHNVKITDDFTTLDAVHAEVVKEYLREFYGEGVMFYTYKRLGLTSIPWGKSPMGEDQYILPLPESEFDPTLYPSTH</sequence>
<gene>
    <name evidence="2" type="ORF">JHU38_02245</name>
</gene>
<reference evidence="2 3" key="1">
    <citation type="submission" date="2021-01" db="EMBL/GenBank/DDBJ databases">
        <title>Prevotella A2931 sp. nov.</title>
        <authorList>
            <person name="Buhl M."/>
            <person name="Oberhettinger P."/>
        </authorList>
    </citation>
    <scope>NUCLEOTIDE SEQUENCE [LARGE SCALE GENOMIC DNA]</scope>
    <source>
        <strain evidence="2 3">A2931</strain>
    </source>
</reference>
<dbReference type="InterPro" id="IPR011990">
    <property type="entry name" value="TPR-like_helical_dom_sf"/>
</dbReference>
<dbReference type="Gene3D" id="1.25.40.390">
    <property type="match status" value="1"/>
</dbReference>
<dbReference type="SUPFAM" id="SSF48452">
    <property type="entry name" value="TPR-like"/>
    <property type="match status" value="1"/>
</dbReference>
<accession>A0ABS3M346</accession>
<evidence type="ECO:0000313" key="2">
    <source>
        <dbReference type="EMBL" id="MBO1362608.1"/>
    </source>
</evidence>
<dbReference type="EMBL" id="JAERMS010000004">
    <property type="protein sequence ID" value="MBO1362608.1"/>
    <property type="molecule type" value="Genomic_DNA"/>
</dbReference>
<keyword evidence="1" id="KW-0732">Signal</keyword>
<protein>
    <submittedName>
        <fullName evidence="2">RagB/SusD family nutrient uptake outer membrane protein</fullName>
    </submittedName>
</protein>
<dbReference type="PROSITE" id="PS51257">
    <property type="entry name" value="PROKAR_LIPOPROTEIN"/>
    <property type="match status" value="1"/>
</dbReference>
<dbReference type="RefSeq" id="WP_107582646.1">
    <property type="nucleotide sequence ID" value="NZ_JAERMS010000004.1"/>
</dbReference>
<keyword evidence="3" id="KW-1185">Reference proteome</keyword>